<gene>
    <name evidence="1" type="ORF">SPARVUS_LOCUS16724810</name>
</gene>
<proteinExistence type="predicted"/>
<sequence length="206" mass="24129">MFSQHFIECIFHFNCYEKHEKYNKFSQTERERKLFSLKGKENKEKRTKIYKFLLEHFTDEQRFNLTTKISQNVLACFVDGVLPIDTGANDLLSDIFEIMSCKEIKLSAMRSKPGEDVGDDDEMAMANAVMQVAQKKLISQVQKKNFIENIIPIISSLKGLLEQQRIPAVRDLMNCLREMMQDYRDEVKDFFAADKQLAAEIEYDMK</sequence>
<organism evidence="1 2">
    <name type="scientific">Staurois parvus</name>
    <dbReference type="NCBI Taxonomy" id="386267"/>
    <lineage>
        <taxon>Eukaryota</taxon>
        <taxon>Metazoa</taxon>
        <taxon>Chordata</taxon>
        <taxon>Craniata</taxon>
        <taxon>Vertebrata</taxon>
        <taxon>Euteleostomi</taxon>
        <taxon>Amphibia</taxon>
        <taxon>Batrachia</taxon>
        <taxon>Anura</taxon>
        <taxon>Neobatrachia</taxon>
        <taxon>Ranoidea</taxon>
        <taxon>Ranidae</taxon>
        <taxon>Staurois</taxon>
    </lineage>
</organism>
<dbReference type="PANTHER" id="PTHR14222">
    <property type="entry name" value="CONDENSIN"/>
    <property type="match status" value="1"/>
</dbReference>
<dbReference type="EMBL" id="CATNWA010021963">
    <property type="protein sequence ID" value="CAI9624609.1"/>
    <property type="molecule type" value="Genomic_DNA"/>
</dbReference>
<evidence type="ECO:0000313" key="2">
    <source>
        <dbReference type="Proteomes" id="UP001162483"/>
    </source>
</evidence>
<dbReference type="Proteomes" id="UP001162483">
    <property type="component" value="Unassembled WGS sequence"/>
</dbReference>
<comment type="caution">
    <text evidence="1">The sequence shown here is derived from an EMBL/GenBank/DDBJ whole genome shotgun (WGS) entry which is preliminary data.</text>
</comment>
<accession>A0ABN9HSH4</accession>
<evidence type="ECO:0000313" key="1">
    <source>
        <dbReference type="EMBL" id="CAI9624609.1"/>
    </source>
</evidence>
<dbReference type="InterPro" id="IPR026971">
    <property type="entry name" value="CND1/NCAPD3"/>
</dbReference>
<protein>
    <submittedName>
        <fullName evidence="1">Uncharacterized protein</fullName>
    </submittedName>
</protein>
<name>A0ABN9HSH4_9NEOB</name>
<dbReference type="InterPro" id="IPR016024">
    <property type="entry name" value="ARM-type_fold"/>
</dbReference>
<dbReference type="SUPFAM" id="SSF48371">
    <property type="entry name" value="ARM repeat"/>
    <property type="match status" value="1"/>
</dbReference>
<reference evidence="1" key="1">
    <citation type="submission" date="2023-05" db="EMBL/GenBank/DDBJ databases">
        <authorList>
            <person name="Stuckert A."/>
        </authorList>
    </citation>
    <scope>NUCLEOTIDE SEQUENCE</scope>
</reference>
<keyword evidence="2" id="KW-1185">Reference proteome</keyword>
<feature type="non-terminal residue" evidence="1">
    <location>
        <position position="206"/>
    </location>
</feature>
<dbReference type="PANTHER" id="PTHR14222:SF1">
    <property type="entry name" value="CONDENSIN-2 COMPLEX SUBUNIT D3"/>
    <property type="match status" value="1"/>
</dbReference>